<comment type="caution">
    <text evidence="1">Lacks conserved residue(s) required for the propagation of feature annotation.</text>
</comment>
<dbReference type="SUPFAM" id="SSF49899">
    <property type="entry name" value="Concanavalin A-like lectins/glucanases"/>
    <property type="match status" value="1"/>
</dbReference>
<dbReference type="InterPro" id="IPR013320">
    <property type="entry name" value="ConA-like_dom_sf"/>
</dbReference>
<name>A0A2H1CXJ6_FASHE</name>
<gene>
    <name evidence="3" type="ORF">D915_000091</name>
</gene>
<dbReference type="AlphaFoldDB" id="A0A2H1CXJ6"/>
<sequence>MHLQRLRKNSIVYLLHLLFMYTDTFCTLLIRQEESYAVYSPFLPCLGSNFSVRFHKSNSNGLLVYSEDSNTGRFLSVSLLPNRKLKVELELRVPQYRTTTDHVILMLDCAQTEKRKGTLPNSDERLGNWHLFTLNVATQLNSRNVINQIVVNLDGQEASHVFNPGIVYSTDNSSKLFPKFGDQLYVGQLPSVLRKDATQRALFSAAMQPTQLGQMQIFMHSTCESKYHLHNHRPFNEKQCIQVKPKFLSHGAIWTQNLLNQGNQPLCCSQERKQSTKERRSYDVRGLMKDSCLRK</sequence>
<dbReference type="PROSITE" id="PS50025">
    <property type="entry name" value="LAM_G_DOMAIN"/>
    <property type="match status" value="1"/>
</dbReference>
<dbReference type="EMBL" id="JXXN02000014">
    <property type="protein sequence ID" value="THD29063.1"/>
    <property type="molecule type" value="Genomic_DNA"/>
</dbReference>
<keyword evidence="4" id="KW-1185">Reference proteome</keyword>
<organism evidence="3 4">
    <name type="scientific">Fasciola hepatica</name>
    <name type="common">Liver fluke</name>
    <dbReference type="NCBI Taxonomy" id="6192"/>
    <lineage>
        <taxon>Eukaryota</taxon>
        <taxon>Metazoa</taxon>
        <taxon>Spiralia</taxon>
        <taxon>Lophotrochozoa</taxon>
        <taxon>Platyhelminthes</taxon>
        <taxon>Trematoda</taxon>
        <taxon>Digenea</taxon>
        <taxon>Plagiorchiida</taxon>
        <taxon>Echinostomata</taxon>
        <taxon>Echinostomatoidea</taxon>
        <taxon>Fasciolidae</taxon>
        <taxon>Fasciola</taxon>
    </lineage>
</organism>
<dbReference type="Proteomes" id="UP000230066">
    <property type="component" value="Unassembled WGS sequence"/>
</dbReference>
<evidence type="ECO:0000256" key="1">
    <source>
        <dbReference type="PROSITE-ProRule" id="PRU00122"/>
    </source>
</evidence>
<proteinExistence type="predicted"/>
<feature type="domain" description="Laminin G" evidence="2">
    <location>
        <begin position="26"/>
        <end position="240"/>
    </location>
</feature>
<evidence type="ECO:0000313" key="4">
    <source>
        <dbReference type="Proteomes" id="UP000230066"/>
    </source>
</evidence>
<protein>
    <recommendedName>
        <fullName evidence="2">Laminin G domain-containing protein</fullName>
    </recommendedName>
</protein>
<accession>A0A2H1CXJ6</accession>
<reference evidence="3" key="1">
    <citation type="submission" date="2019-03" db="EMBL/GenBank/DDBJ databases">
        <title>Improved annotation for the trematode Fasciola hepatica.</title>
        <authorList>
            <person name="Choi Y.-J."/>
            <person name="Martin J."/>
            <person name="Mitreva M."/>
        </authorList>
    </citation>
    <scope>NUCLEOTIDE SEQUENCE [LARGE SCALE GENOMIC DNA]</scope>
</reference>
<dbReference type="Gene3D" id="2.60.120.200">
    <property type="match status" value="1"/>
</dbReference>
<dbReference type="InterPro" id="IPR001791">
    <property type="entry name" value="Laminin_G"/>
</dbReference>
<evidence type="ECO:0000313" key="3">
    <source>
        <dbReference type="EMBL" id="THD29063.1"/>
    </source>
</evidence>
<evidence type="ECO:0000259" key="2">
    <source>
        <dbReference type="PROSITE" id="PS50025"/>
    </source>
</evidence>
<comment type="caution">
    <text evidence="3">The sequence shown here is derived from an EMBL/GenBank/DDBJ whole genome shotgun (WGS) entry which is preliminary data.</text>
</comment>